<dbReference type="STRING" id="1603555.SU86_001380"/>
<dbReference type="NCBIfam" id="TIGR02537">
    <property type="entry name" value="arch_flag_Nterm"/>
    <property type="match status" value="1"/>
</dbReference>
<gene>
    <name evidence="2" type="ORF">SU86_001380</name>
</gene>
<evidence type="ECO:0000313" key="2">
    <source>
        <dbReference type="EMBL" id="AJZ76547.1"/>
    </source>
</evidence>
<reference evidence="2 3" key="1">
    <citation type="journal article" date="2016" name="Sci. Rep.">
        <title>A novel ammonia-oxidizing archaeon from wastewater treatment plant: Its enrichment, physiological and genomic characteristics.</title>
        <authorList>
            <person name="Li Y."/>
            <person name="Ding K."/>
            <person name="Wen X."/>
            <person name="Zhang B."/>
            <person name="Shen B."/>
            <person name="Yang Y."/>
        </authorList>
    </citation>
    <scope>NUCLEOTIDE SEQUENCE [LARGE SCALE GENOMIC DNA]</scope>
    <source>
        <strain evidence="2 3">SAT1</strain>
    </source>
</reference>
<keyword evidence="1" id="KW-1133">Transmembrane helix</keyword>
<protein>
    <recommendedName>
        <fullName evidence="4">Archaeal Type IV pilin N-terminal domain-containing protein</fullName>
    </recommendedName>
</protein>
<organism evidence="2 3">
    <name type="scientific">Candidatus Nitrosotenuis cloacae</name>
    <dbReference type="NCBI Taxonomy" id="1603555"/>
    <lineage>
        <taxon>Archaea</taxon>
        <taxon>Nitrososphaerota</taxon>
        <taxon>Candidatus Nitrosotenuis</taxon>
    </lineage>
</organism>
<evidence type="ECO:0000313" key="3">
    <source>
        <dbReference type="Proteomes" id="UP000266745"/>
    </source>
</evidence>
<feature type="transmembrane region" description="Helical" evidence="1">
    <location>
        <begin position="12"/>
        <end position="35"/>
    </location>
</feature>
<dbReference type="InterPro" id="IPR013373">
    <property type="entry name" value="Flagellin/pilin_N_arc"/>
</dbReference>
<keyword evidence="1" id="KW-0812">Transmembrane</keyword>
<keyword evidence="1" id="KW-0472">Membrane</keyword>
<evidence type="ECO:0000256" key="1">
    <source>
        <dbReference type="SAM" id="Phobius"/>
    </source>
</evidence>
<accession>A0A3G1B8H8</accession>
<evidence type="ECO:0008006" key="4">
    <source>
        <dbReference type="Google" id="ProtNLM"/>
    </source>
</evidence>
<sequence length="193" mass="19851">MNNRRLHSRRGVAPIIATLLLVAIAVVGGAIVFAYSQNFFSSSQISGKPNIESLKVVGYDGRDIAGGLFDHNGLAIVPTAGGVSDNLKSSGEFVTAYLKNDSVQAVTLGEVRLGGATFDYVAAPTALAAGDYGVYAGTALITSPVGEIQPGQTATVVMNLGENMKIGRDAQFKITTTNGAVFVGTVVIGQQSG</sequence>
<dbReference type="KEGG" id="tah:SU86_001380"/>
<keyword evidence="3" id="KW-1185">Reference proteome</keyword>
<dbReference type="Proteomes" id="UP000266745">
    <property type="component" value="Chromosome"/>
</dbReference>
<proteinExistence type="predicted"/>
<dbReference type="EMBL" id="CP011097">
    <property type="protein sequence ID" value="AJZ76547.1"/>
    <property type="molecule type" value="Genomic_DNA"/>
</dbReference>
<dbReference type="AlphaFoldDB" id="A0A3G1B8H8"/>
<name>A0A3G1B8H8_9ARCH</name>